<keyword evidence="3" id="KW-0328">Glycosyltransferase</keyword>
<dbReference type="EMBL" id="JBHZOL010000021">
    <property type="protein sequence ID" value="MFE4105232.1"/>
    <property type="molecule type" value="Genomic_DNA"/>
</dbReference>
<comment type="pathway">
    <text evidence="1">Cell wall biogenesis; cell wall polysaccharide biosynthesis.</text>
</comment>
<accession>A0ABW6IBT7</accession>
<keyword evidence="6" id="KW-1185">Reference proteome</keyword>
<dbReference type="Gene3D" id="3.90.550.10">
    <property type="entry name" value="Spore Coat Polysaccharide Biosynthesis Protein SpsA, Chain A"/>
    <property type="match status" value="1"/>
</dbReference>
<evidence type="ECO:0000313" key="6">
    <source>
        <dbReference type="Proteomes" id="UP001600165"/>
    </source>
</evidence>
<dbReference type="InterPro" id="IPR029044">
    <property type="entry name" value="Nucleotide-diphossugar_trans"/>
</dbReference>
<comment type="similarity">
    <text evidence="2">Belongs to the glycosyltransferase 2 family.</text>
</comment>
<evidence type="ECO:0000256" key="3">
    <source>
        <dbReference type="ARBA" id="ARBA00022676"/>
    </source>
</evidence>
<protein>
    <submittedName>
        <fullName evidence="5">Glycosyltransferase family 2 protein</fullName>
    </submittedName>
</protein>
<dbReference type="Pfam" id="PF13641">
    <property type="entry name" value="Glyco_tranf_2_3"/>
    <property type="match status" value="1"/>
</dbReference>
<dbReference type="Proteomes" id="UP001600165">
    <property type="component" value="Unassembled WGS sequence"/>
</dbReference>
<dbReference type="PANTHER" id="PTHR43179:SF12">
    <property type="entry name" value="GALACTOFURANOSYLTRANSFERASE GLFT2"/>
    <property type="match status" value="1"/>
</dbReference>
<dbReference type="RefSeq" id="WP_377961429.1">
    <property type="nucleotide sequence ID" value="NZ_JBHZOL010000021.1"/>
</dbReference>
<organism evidence="5 6">
    <name type="scientific">Almyronema epifaneia S1</name>
    <dbReference type="NCBI Taxonomy" id="2991925"/>
    <lineage>
        <taxon>Bacteria</taxon>
        <taxon>Bacillati</taxon>
        <taxon>Cyanobacteriota</taxon>
        <taxon>Cyanophyceae</taxon>
        <taxon>Nodosilineales</taxon>
        <taxon>Nodosilineaceae</taxon>
        <taxon>Almyronema</taxon>
        <taxon>Almyronema epifaneia</taxon>
    </lineage>
</organism>
<gene>
    <name evidence="5" type="ORF">ACFVKH_03015</name>
</gene>
<name>A0ABW6IBT7_9CYAN</name>
<evidence type="ECO:0000256" key="4">
    <source>
        <dbReference type="ARBA" id="ARBA00022679"/>
    </source>
</evidence>
<dbReference type="PANTHER" id="PTHR43179">
    <property type="entry name" value="RHAMNOSYLTRANSFERASE WBBL"/>
    <property type="match status" value="1"/>
</dbReference>
<sequence length="315" mass="36001">MYKVLAYITAYCDESAVKKCIAGIFKQTYAVNKIFVVDNSPKPLNILEPETGLVVIKSHPENIGISGGLVKAVDFGLQNNYDFLWMFDQDSIPTSDCLSQLVATFDSYTYTRNVRVGIVAPVPLDMRTEQVIMPAEFRNDHFKAFAKTSFDSPCFCDAPITSGSLLRLSATTTVAPPDSRLFIDGIDLDFGLRLRQKGFHNIFVPGAILHHNFATPVKFNFWGVKKILQRYSALRYYYICRNHTYLEFKNSQGFYKLTCIYRRLKVLLMKTLSILLVEPNKKFAKIWACFCGTYYGFRGNLDRQFDQSIKRALKK</sequence>
<evidence type="ECO:0000256" key="1">
    <source>
        <dbReference type="ARBA" id="ARBA00004776"/>
    </source>
</evidence>
<comment type="caution">
    <text evidence="5">The sequence shown here is derived from an EMBL/GenBank/DDBJ whole genome shotgun (WGS) entry which is preliminary data.</text>
</comment>
<dbReference type="SUPFAM" id="SSF53448">
    <property type="entry name" value="Nucleotide-diphospho-sugar transferases"/>
    <property type="match status" value="1"/>
</dbReference>
<keyword evidence="4" id="KW-0808">Transferase</keyword>
<reference evidence="5 6" key="1">
    <citation type="submission" date="2024-10" db="EMBL/GenBank/DDBJ databases">
        <authorList>
            <person name="Ratan Roy A."/>
            <person name="Morales Sandoval P.H."/>
            <person name="De Los Santos Villalobos S."/>
            <person name="Chakraborty S."/>
            <person name="Mukherjee J."/>
        </authorList>
    </citation>
    <scope>NUCLEOTIDE SEQUENCE [LARGE SCALE GENOMIC DNA]</scope>
    <source>
        <strain evidence="5 6">S1</strain>
    </source>
</reference>
<evidence type="ECO:0000256" key="2">
    <source>
        <dbReference type="ARBA" id="ARBA00006739"/>
    </source>
</evidence>
<proteinExistence type="inferred from homology"/>
<evidence type="ECO:0000313" key="5">
    <source>
        <dbReference type="EMBL" id="MFE4105232.1"/>
    </source>
</evidence>